<evidence type="ECO:0000313" key="2">
    <source>
        <dbReference type="EMBL" id="GAA0668321.1"/>
    </source>
</evidence>
<organism evidence="2 3">
    <name type="scientific">Natronoarchaeum mannanilyticum</name>
    <dbReference type="NCBI Taxonomy" id="926360"/>
    <lineage>
        <taxon>Archaea</taxon>
        <taxon>Methanobacteriati</taxon>
        <taxon>Methanobacteriota</taxon>
        <taxon>Stenosarchaea group</taxon>
        <taxon>Halobacteria</taxon>
        <taxon>Halobacteriales</taxon>
        <taxon>Natronoarchaeaceae</taxon>
    </lineage>
</organism>
<sequence>MTDDATDGDATDAVQCWLVERSFDQRNLVTLVYATPDGERYQQRELSGNALSQIDVTAAREIPADELEDVQDADTRARYADEVASVREQYDPDEEL</sequence>
<dbReference type="RefSeq" id="WP_343773073.1">
    <property type="nucleotide sequence ID" value="NZ_BAAADV010000001.1"/>
</dbReference>
<gene>
    <name evidence="2" type="ORF">GCM10009020_12610</name>
</gene>
<dbReference type="EMBL" id="BAAADV010000001">
    <property type="protein sequence ID" value="GAA0668321.1"/>
    <property type="molecule type" value="Genomic_DNA"/>
</dbReference>
<protein>
    <recommendedName>
        <fullName evidence="1">DUF7967 domain-containing protein</fullName>
    </recommendedName>
</protein>
<name>A0AAV3T8M4_9EURY</name>
<dbReference type="Proteomes" id="UP001500420">
    <property type="component" value="Unassembled WGS sequence"/>
</dbReference>
<reference evidence="2 3" key="1">
    <citation type="journal article" date="2019" name="Int. J. Syst. Evol. Microbiol.">
        <title>The Global Catalogue of Microorganisms (GCM) 10K type strain sequencing project: providing services to taxonomists for standard genome sequencing and annotation.</title>
        <authorList>
            <consortium name="The Broad Institute Genomics Platform"/>
            <consortium name="The Broad Institute Genome Sequencing Center for Infectious Disease"/>
            <person name="Wu L."/>
            <person name="Ma J."/>
        </authorList>
    </citation>
    <scope>NUCLEOTIDE SEQUENCE [LARGE SCALE GENOMIC DNA]</scope>
    <source>
        <strain evidence="2 3">JCM 16328</strain>
    </source>
</reference>
<feature type="domain" description="DUF7967" evidence="1">
    <location>
        <begin position="11"/>
        <end position="95"/>
    </location>
</feature>
<keyword evidence="3" id="KW-1185">Reference proteome</keyword>
<proteinExistence type="predicted"/>
<dbReference type="InterPro" id="IPR058273">
    <property type="entry name" value="DUF7967"/>
</dbReference>
<accession>A0AAV3T8M4</accession>
<evidence type="ECO:0000313" key="3">
    <source>
        <dbReference type="Proteomes" id="UP001500420"/>
    </source>
</evidence>
<comment type="caution">
    <text evidence="2">The sequence shown here is derived from an EMBL/GenBank/DDBJ whole genome shotgun (WGS) entry which is preliminary data.</text>
</comment>
<dbReference type="AlphaFoldDB" id="A0AAV3T8M4"/>
<dbReference type="Pfam" id="PF25921">
    <property type="entry name" value="DUF7967"/>
    <property type="match status" value="1"/>
</dbReference>
<evidence type="ECO:0000259" key="1">
    <source>
        <dbReference type="Pfam" id="PF25921"/>
    </source>
</evidence>